<keyword evidence="9" id="KW-1185">Reference proteome</keyword>
<evidence type="ECO:0000259" key="7">
    <source>
        <dbReference type="Pfam" id="PF13886"/>
    </source>
</evidence>
<feature type="chain" id="PRO_5017423849" evidence="6">
    <location>
        <begin position="27"/>
        <end position="564"/>
    </location>
</feature>
<feature type="transmembrane region" description="Helical" evidence="5">
    <location>
        <begin position="345"/>
        <end position="364"/>
    </location>
</feature>
<dbReference type="GO" id="GO:0043069">
    <property type="term" value="P:negative regulation of programmed cell death"/>
    <property type="evidence" value="ECO:0007669"/>
    <property type="project" value="TreeGrafter"/>
</dbReference>
<dbReference type="PANTHER" id="PTHR15937:SF3">
    <property type="entry name" value="TRANSMEMBRANE 7 SUPERFAMILY MEMBER 3"/>
    <property type="match status" value="1"/>
</dbReference>
<keyword evidence="2 5" id="KW-0812">Transmembrane</keyword>
<dbReference type="STRING" id="1676925.ENSPKIP00000010894"/>
<dbReference type="AlphaFoldDB" id="A0A3B3QY98"/>
<feature type="transmembrane region" description="Helical" evidence="5">
    <location>
        <begin position="317"/>
        <end position="333"/>
    </location>
</feature>
<dbReference type="Pfam" id="PF25992">
    <property type="entry name" value="Ig_TM7SF3_N"/>
    <property type="match status" value="1"/>
</dbReference>
<sequence>MKRRLKMPQLWKAFSFLLVMCNGVVAQTANRVVFSLGTFQNVTVPGNTTVEVQVSGIPVEVTYLTFQFHTWRHNITLSYTEVPALGSSHTATDAGLLSPVLRSQTSLTWYLLASDSPPLTAVGVVLPYHGGDPVPGGCNLESGLNFDPSIHLRYTVFETTITVAAANVGYARGASPPSCNATGGPQTRLEYDVYQYFLREGDLSEETLLSHIQKVADVGGVTAHGTKVKTWVPGDELTASFGSAPGQGVIYSVVVRDPVLNTSALYVPVHSYACSFSSALDGCMTLGKISTKVFFTVVGLAGLCVCFFGHRFFKCELFWMGLCFAASIFYVIITETTTLNYDLRLALTSLMGLVGGVLLVMSWWRCGSILCCVGVVGLLLGFLLAASVFFTPVGSLSIFQSDAVFWVTFGAIVLAVPLVFLRWPREGSIVCCGVVGSYSVLLAVSTYISTSLSYLTLDVLKRLVDGSFSRTSATVAFQSIDYILLTVWVVLAGGSAALQLHRERERPFFPPSPYLMWQQERERRKTNVLDPSHHVPPLPSRLQGRLLGLIRRKEPAEERTPLLL</sequence>
<evidence type="ECO:0000313" key="9">
    <source>
        <dbReference type="Proteomes" id="UP000261540"/>
    </source>
</evidence>
<dbReference type="InterPro" id="IPR025256">
    <property type="entry name" value="TM7S3/TM198-like_dom"/>
</dbReference>
<accession>A0A3B3QY98</accession>
<evidence type="ECO:0000256" key="3">
    <source>
        <dbReference type="ARBA" id="ARBA00022989"/>
    </source>
</evidence>
<keyword evidence="6" id="KW-0732">Signal</keyword>
<evidence type="ECO:0000313" key="8">
    <source>
        <dbReference type="Ensembl" id="ENSPKIP00000010894.1"/>
    </source>
</evidence>
<evidence type="ECO:0000256" key="5">
    <source>
        <dbReference type="SAM" id="Phobius"/>
    </source>
</evidence>
<keyword evidence="4 5" id="KW-0472">Membrane</keyword>
<dbReference type="Pfam" id="PF13886">
    <property type="entry name" value="TM7S3_TM198"/>
    <property type="match status" value="1"/>
</dbReference>
<evidence type="ECO:0000256" key="6">
    <source>
        <dbReference type="SAM" id="SignalP"/>
    </source>
</evidence>
<dbReference type="Ensembl" id="ENSPKIT00000035032.1">
    <property type="protein sequence ID" value="ENSPKIP00000010894.1"/>
    <property type="gene ID" value="ENSPKIG00000025432.1"/>
</dbReference>
<comment type="subcellular location">
    <subcellularLocation>
        <location evidence="1">Membrane</location>
        <topology evidence="1">Multi-pass membrane protein</topology>
    </subcellularLocation>
</comment>
<feature type="transmembrane region" description="Helical" evidence="5">
    <location>
        <begin position="475"/>
        <end position="498"/>
    </location>
</feature>
<organism evidence="8 9">
    <name type="scientific">Paramormyrops kingsleyae</name>
    <dbReference type="NCBI Taxonomy" id="1676925"/>
    <lineage>
        <taxon>Eukaryota</taxon>
        <taxon>Metazoa</taxon>
        <taxon>Chordata</taxon>
        <taxon>Craniata</taxon>
        <taxon>Vertebrata</taxon>
        <taxon>Euteleostomi</taxon>
        <taxon>Actinopterygii</taxon>
        <taxon>Neopterygii</taxon>
        <taxon>Teleostei</taxon>
        <taxon>Osteoglossocephala</taxon>
        <taxon>Osteoglossomorpha</taxon>
        <taxon>Osteoglossiformes</taxon>
        <taxon>Mormyridae</taxon>
        <taxon>Paramormyrops</taxon>
    </lineage>
</organism>
<dbReference type="GO" id="GO:0005886">
    <property type="term" value="C:plasma membrane"/>
    <property type="evidence" value="ECO:0007669"/>
    <property type="project" value="TreeGrafter"/>
</dbReference>
<feature type="transmembrane region" description="Helical" evidence="5">
    <location>
        <begin position="403"/>
        <end position="421"/>
    </location>
</feature>
<proteinExistence type="predicted"/>
<name>A0A3B3QY98_9TELE</name>
<feature type="transmembrane region" description="Helical" evidence="5">
    <location>
        <begin position="293"/>
        <end position="310"/>
    </location>
</feature>
<evidence type="ECO:0000256" key="4">
    <source>
        <dbReference type="ARBA" id="ARBA00023136"/>
    </source>
</evidence>
<reference evidence="8" key="2">
    <citation type="submission" date="2025-09" db="UniProtKB">
        <authorList>
            <consortium name="Ensembl"/>
        </authorList>
    </citation>
    <scope>IDENTIFICATION</scope>
</reference>
<feature type="transmembrane region" description="Helical" evidence="5">
    <location>
        <begin position="428"/>
        <end position="455"/>
    </location>
</feature>
<evidence type="ECO:0000256" key="2">
    <source>
        <dbReference type="ARBA" id="ARBA00022692"/>
    </source>
</evidence>
<protein>
    <submittedName>
        <fullName evidence="8">Transmembrane 7 superfamily member 3</fullName>
    </submittedName>
</protein>
<dbReference type="InterPro" id="IPR042502">
    <property type="entry name" value="TM7SF3"/>
</dbReference>
<keyword evidence="3 5" id="KW-1133">Transmembrane helix</keyword>
<reference evidence="8" key="1">
    <citation type="submission" date="2025-08" db="UniProtKB">
        <authorList>
            <consortium name="Ensembl"/>
        </authorList>
    </citation>
    <scope>IDENTIFICATION</scope>
</reference>
<evidence type="ECO:0000256" key="1">
    <source>
        <dbReference type="ARBA" id="ARBA00004141"/>
    </source>
</evidence>
<dbReference type="PANTHER" id="PTHR15937">
    <property type="entry name" value="TRANSMEMBRANE 7 SUPERFAMILY MEMBER 3"/>
    <property type="match status" value="1"/>
</dbReference>
<feature type="domain" description="TM7S3/TM198-like" evidence="7">
    <location>
        <begin position="296"/>
        <end position="499"/>
    </location>
</feature>
<dbReference type="GeneTree" id="ENSGT00390000008702"/>
<feature type="transmembrane region" description="Helical" evidence="5">
    <location>
        <begin position="369"/>
        <end position="391"/>
    </location>
</feature>
<dbReference type="Proteomes" id="UP000261540">
    <property type="component" value="Unplaced"/>
</dbReference>
<feature type="signal peptide" evidence="6">
    <location>
        <begin position="1"/>
        <end position="26"/>
    </location>
</feature>